<protein>
    <submittedName>
        <fullName evidence="2">Uncharacterized protein</fullName>
    </submittedName>
</protein>
<proteinExistence type="predicted"/>
<dbReference type="AlphaFoldDB" id="A0ABD1WH65"/>
<gene>
    <name evidence="2" type="ORF">Fot_10549</name>
</gene>
<evidence type="ECO:0000256" key="1">
    <source>
        <dbReference type="SAM" id="MobiDB-lite"/>
    </source>
</evidence>
<accession>A0ABD1WH65</accession>
<evidence type="ECO:0000313" key="2">
    <source>
        <dbReference type="EMBL" id="KAL2549019.1"/>
    </source>
</evidence>
<comment type="caution">
    <text evidence="2">The sequence shown here is derived from an EMBL/GenBank/DDBJ whole genome shotgun (WGS) entry which is preliminary data.</text>
</comment>
<dbReference type="Proteomes" id="UP001604277">
    <property type="component" value="Unassembled WGS sequence"/>
</dbReference>
<dbReference type="EMBL" id="JBFOLJ010000003">
    <property type="protein sequence ID" value="KAL2549019.1"/>
    <property type="molecule type" value="Genomic_DNA"/>
</dbReference>
<name>A0ABD1WH65_9LAMI</name>
<feature type="compositionally biased region" description="Basic and acidic residues" evidence="1">
    <location>
        <begin position="27"/>
        <end position="44"/>
    </location>
</feature>
<feature type="region of interest" description="Disordered" evidence="1">
    <location>
        <begin position="27"/>
        <end position="106"/>
    </location>
</feature>
<feature type="compositionally biased region" description="Basic and acidic residues" evidence="1">
    <location>
        <begin position="51"/>
        <end position="106"/>
    </location>
</feature>
<keyword evidence="3" id="KW-1185">Reference proteome</keyword>
<evidence type="ECO:0000313" key="3">
    <source>
        <dbReference type="Proteomes" id="UP001604277"/>
    </source>
</evidence>
<organism evidence="2 3">
    <name type="scientific">Forsythia ovata</name>
    <dbReference type="NCBI Taxonomy" id="205694"/>
    <lineage>
        <taxon>Eukaryota</taxon>
        <taxon>Viridiplantae</taxon>
        <taxon>Streptophyta</taxon>
        <taxon>Embryophyta</taxon>
        <taxon>Tracheophyta</taxon>
        <taxon>Spermatophyta</taxon>
        <taxon>Magnoliopsida</taxon>
        <taxon>eudicotyledons</taxon>
        <taxon>Gunneridae</taxon>
        <taxon>Pentapetalae</taxon>
        <taxon>asterids</taxon>
        <taxon>lamiids</taxon>
        <taxon>Lamiales</taxon>
        <taxon>Oleaceae</taxon>
        <taxon>Forsythieae</taxon>
        <taxon>Forsythia</taxon>
    </lineage>
</organism>
<reference evidence="3" key="1">
    <citation type="submission" date="2024-07" db="EMBL/GenBank/DDBJ databases">
        <title>Two chromosome-level genome assemblies of Korean endemic species Abeliophyllum distichum and Forsythia ovata (Oleaceae).</title>
        <authorList>
            <person name="Jang H."/>
        </authorList>
    </citation>
    <scope>NUCLEOTIDE SEQUENCE [LARGE SCALE GENOMIC DNA]</scope>
</reference>
<sequence length="106" mass="12098">MLIRKVTPTSNWIGRITDVKLNPEKNVVTEENPKMEEKVEEKQEVTLSGKPESKPGNEENEGKTLEDADKKSNTDVKLDWNDLEKNVVTEETPKMEEKDEEKQGAT</sequence>